<organism evidence="1 2">
    <name type="scientific">Candidatus Desantisbacteria bacterium CG2_30_40_21</name>
    <dbReference type="NCBI Taxonomy" id="1817895"/>
    <lineage>
        <taxon>Bacteria</taxon>
        <taxon>Candidatus Desantisiibacteriota</taxon>
    </lineage>
</organism>
<proteinExistence type="predicted"/>
<dbReference type="AlphaFoldDB" id="A0A1J5DMZ3"/>
<evidence type="ECO:0000313" key="1">
    <source>
        <dbReference type="EMBL" id="OIP36819.1"/>
    </source>
</evidence>
<dbReference type="CDD" id="cd05483">
    <property type="entry name" value="retropepsin_like_bacteria"/>
    <property type="match status" value="1"/>
</dbReference>
<dbReference type="InterPro" id="IPR034122">
    <property type="entry name" value="Retropepsin-like_bacterial"/>
</dbReference>
<dbReference type="Proteomes" id="UP000183085">
    <property type="component" value="Unassembled WGS sequence"/>
</dbReference>
<sequence length="128" mass="14061">MKIHVREGLPFVTVALVYQGKKLELAEVLIDTGSAGTIFSSDKVASIGLVAEPHDPIHQIRGVGGYEFVFIKRINGLIMGTVEVNDFEIEIGAMDYGFGIEGIIGMDFLRQGKIIIDLERLELKEGNK</sequence>
<dbReference type="InterPro" id="IPR021109">
    <property type="entry name" value="Peptidase_aspartic_dom_sf"/>
</dbReference>
<comment type="caution">
    <text evidence="1">The sequence shown here is derived from an EMBL/GenBank/DDBJ whole genome shotgun (WGS) entry which is preliminary data.</text>
</comment>
<dbReference type="SUPFAM" id="SSF50630">
    <property type="entry name" value="Acid proteases"/>
    <property type="match status" value="1"/>
</dbReference>
<gene>
    <name evidence="1" type="ORF">AUJ95_08980</name>
</gene>
<dbReference type="EMBL" id="MNYI01000232">
    <property type="protein sequence ID" value="OIP36819.1"/>
    <property type="molecule type" value="Genomic_DNA"/>
</dbReference>
<accession>A0A1J5DMZ3</accession>
<dbReference type="STRING" id="1817895.AUJ95_08980"/>
<protein>
    <recommendedName>
        <fullName evidence="3">Peptidase A2 domain-containing protein</fullName>
    </recommendedName>
</protein>
<reference evidence="1 2" key="1">
    <citation type="journal article" date="2016" name="Environ. Microbiol.">
        <title>Genomic resolution of a cold subsurface aquifer community provides metabolic insights for novel microbes adapted to high CO concentrations.</title>
        <authorList>
            <person name="Probst A.J."/>
            <person name="Castelle C.J."/>
            <person name="Singh A."/>
            <person name="Brown C.T."/>
            <person name="Anantharaman K."/>
            <person name="Sharon I."/>
            <person name="Hug L.A."/>
            <person name="Burstein D."/>
            <person name="Emerson J.B."/>
            <person name="Thomas B.C."/>
            <person name="Banfield J.F."/>
        </authorList>
    </citation>
    <scope>NUCLEOTIDE SEQUENCE [LARGE SCALE GENOMIC DNA]</scope>
    <source>
        <strain evidence="1">CG2_30_40_21</strain>
    </source>
</reference>
<dbReference type="Gene3D" id="2.40.70.10">
    <property type="entry name" value="Acid Proteases"/>
    <property type="match status" value="1"/>
</dbReference>
<name>A0A1J5DMZ3_9BACT</name>
<dbReference type="Pfam" id="PF13650">
    <property type="entry name" value="Asp_protease_2"/>
    <property type="match status" value="1"/>
</dbReference>
<evidence type="ECO:0000313" key="2">
    <source>
        <dbReference type="Proteomes" id="UP000183085"/>
    </source>
</evidence>
<evidence type="ECO:0008006" key="3">
    <source>
        <dbReference type="Google" id="ProtNLM"/>
    </source>
</evidence>